<gene>
    <name evidence="1" type="ORF">ACFQ2K_47755</name>
</gene>
<reference evidence="2" key="1">
    <citation type="journal article" date="2019" name="Int. J. Syst. Evol. Microbiol.">
        <title>The Global Catalogue of Microorganisms (GCM) 10K type strain sequencing project: providing services to taxonomists for standard genome sequencing and annotation.</title>
        <authorList>
            <consortium name="The Broad Institute Genomics Platform"/>
            <consortium name="The Broad Institute Genome Sequencing Center for Infectious Disease"/>
            <person name="Wu L."/>
            <person name="Ma J."/>
        </authorList>
    </citation>
    <scope>NUCLEOTIDE SEQUENCE [LARGE SCALE GENOMIC DNA]</scope>
    <source>
        <strain evidence="2">JCM 12607</strain>
    </source>
</reference>
<dbReference type="EMBL" id="JBHTGL010000008">
    <property type="protein sequence ID" value="MFD0629178.1"/>
    <property type="molecule type" value="Genomic_DNA"/>
</dbReference>
<protein>
    <submittedName>
        <fullName evidence="1">Uncharacterized protein</fullName>
    </submittedName>
</protein>
<evidence type="ECO:0000313" key="2">
    <source>
        <dbReference type="Proteomes" id="UP001596915"/>
    </source>
</evidence>
<proteinExistence type="predicted"/>
<name>A0ABW2X6Q3_9ACTN</name>
<comment type="caution">
    <text evidence="1">The sequence shown here is derived from an EMBL/GenBank/DDBJ whole genome shotgun (WGS) entry which is preliminary data.</text>
</comment>
<accession>A0ABW2X6Q3</accession>
<sequence length="97" mass="10995">MLIQPIGGPWNPRADFEQTVLAHAPSITPDQFAAAISTGDHFFATSSSTPDYDDYHRGMLHHLGVPRPRNSSPTCAAKYPRACFWRRTRTSRRPWRS</sequence>
<evidence type="ECO:0000313" key="1">
    <source>
        <dbReference type="EMBL" id="MFD0629178.1"/>
    </source>
</evidence>
<organism evidence="1 2">
    <name type="scientific">Streptomyces sanglieri</name>
    <dbReference type="NCBI Taxonomy" id="193460"/>
    <lineage>
        <taxon>Bacteria</taxon>
        <taxon>Bacillati</taxon>
        <taxon>Actinomycetota</taxon>
        <taxon>Actinomycetes</taxon>
        <taxon>Kitasatosporales</taxon>
        <taxon>Streptomycetaceae</taxon>
        <taxon>Streptomyces</taxon>
    </lineage>
</organism>
<keyword evidence="2" id="KW-1185">Reference proteome</keyword>
<dbReference type="Proteomes" id="UP001596915">
    <property type="component" value="Unassembled WGS sequence"/>
</dbReference>